<comment type="caution">
    <text evidence="9">The sequence shown here is derived from an EMBL/GenBank/DDBJ whole genome shotgun (WGS) entry which is preliminary data.</text>
</comment>
<feature type="transmembrane region" description="Helical" evidence="7">
    <location>
        <begin position="231"/>
        <end position="253"/>
    </location>
</feature>
<dbReference type="Pfam" id="PF00528">
    <property type="entry name" value="BPD_transp_1"/>
    <property type="match status" value="1"/>
</dbReference>
<feature type="domain" description="ABC transmembrane type-1" evidence="8">
    <location>
        <begin position="94"/>
        <end position="296"/>
    </location>
</feature>
<name>A0A841KCR5_9HYPH</name>
<dbReference type="AlphaFoldDB" id="A0A841KCR5"/>
<keyword evidence="2 7" id="KW-0813">Transport</keyword>
<keyword evidence="6 7" id="KW-0472">Membrane</keyword>
<evidence type="ECO:0000313" key="10">
    <source>
        <dbReference type="Proteomes" id="UP000588017"/>
    </source>
</evidence>
<evidence type="ECO:0000256" key="6">
    <source>
        <dbReference type="ARBA" id="ARBA00023136"/>
    </source>
</evidence>
<feature type="transmembrane region" description="Helical" evidence="7">
    <location>
        <begin position="171"/>
        <end position="192"/>
    </location>
</feature>
<reference evidence="9 10" key="1">
    <citation type="submission" date="2020-08" db="EMBL/GenBank/DDBJ databases">
        <title>Genomic Encyclopedia of Type Strains, Phase IV (KMG-IV): sequencing the most valuable type-strain genomes for metagenomic binning, comparative biology and taxonomic classification.</title>
        <authorList>
            <person name="Goeker M."/>
        </authorList>
    </citation>
    <scope>NUCLEOTIDE SEQUENCE [LARGE SCALE GENOMIC DNA]</scope>
    <source>
        <strain evidence="9 10">DSM 101465</strain>
    </source>
</reference>
<dbReference type="InterPro" id="IPR045621">
    <property type="entry name" value="BPD_transp_1_N"/>
</dbReference>
<keyword evidence="3" id="KW-1003">Cell membrane</keyword>
<organism evidence="9 10">
    <name type="scientific">Chelatococcus composti</name>
    <dbReference type="NCBI Taxonomy" id="1743235"/>
    <lineage>
        <taxon>Bacteria</taxon>
        <taxon>Pseudomonadati</taxon>
        <taxon>Pseudomonadota</taxon>
        <taxon>Alphaproteobacteria</taxon>
        <taxon>Hyphomicrobiales</taxon>
        <taxon>Chelatococcaceae</taxon>
        <taxon>Chelatococcus</taxon>
    </lineage>
</organism>
<dbReference type="Pfam" id="PF19300">
    <property type="entry name" value="BPD_transp_1_N"/>
    <property type="match status" value="1"/>
</dbReference>
<dbReference type="Proteomes" id="UP000588017">
    <property type="component" value="Unassembled WGS sequence"/>
</dbReference>
<feature type="transmembrane region" description="Helical" evidence="7">
    <location>
        <begin position="133"/>
        <end position="159"/>
    </location>
</feature>
<keyword evidence="4 7" id="KW-0812">Transmembrane</keyword>
<dbReference type="EMBL" id="JACHEH010000002">
    <property type="protein sequence ID" value="MBB6167243.1"/>
    <property type="molecule type" value="Genomic_DNA"/>
</dbReference>
<sequence>MLSYTLRRLLGAVPTLFVIVTVAFFLVRFAPGGPFDLEQPLAPQVLENLRRAYRLDQPLYLQYLDYLGKLVRGDFGPSYVAIDFTVGEMLRRALPYSVTLGLSALVLAIIGGVAAGVFAALRQNSAADYSVMTVATVGVTVPNFVVAPVLQLVFGLMLGLLPLGGWGDGDLAHLVMPTVALALPQMAVIARLTRSSMIEALRADHIRTLRACGLPGHVVVRHALKGALLPVISYLGPAAAALVTGSVVIEKIFAIPGVGAYFVEGALNRDYTLVMGTVVTLAGFVVVFNLLVDLAYAALDPRVRYD</sequence>
<protein>
    <submittedName>
        <fullName evidence="9">Oligopeptide transport system permease protein</fullName>
    </submittedName>
</protein>
<evidence type="ECO:0000256" key="1">
    <source>
        <dbReference type="ARBA" id="ARBA00004651"/>
    </source>
</evidence>
<evidence type="ECO:0000256" key="7">
    <source>
        <dbReference type="RuleBase" id="RU363032"/>
    </source>
</evidence>
<dbReference type="CDD" id="cd06261">
    <property type="entry name" value="TM_PBP2"/>
    <property type="match status" value="1"/>
</dbReference>
<dbReference type="PROSITE" id="PS50928">
    <property type="entry name" value="ABC_TM1"/>
    <property type="match status" value="1"/>
</dbReference>
<accession>A0A841KCR5</accession>
<evidence type="ECO:0000256" key="3">
    <source>
        <dbReference type="ARBA" id="ARBA00022475"/>
    </source>
</evidence>
<dbReference type="PANTHER" id="PTHR43163:SF6">
    <property type="entry name" value="DIPEPTIDE TRANSPORT SYSTEM PERMEASE PROTEIN DPPB-RELATED"/>
    <property type="match status" value="1"/>
</dbReference>
<evidence type="ECO:0000256" key="2">
    <source>
        <dbReference type="ARBA" id="ARBA00022448"/>
    </source>
</evidence>
<evidence type="ECO:0000256" key="5">
    <source>
        <dbReference type="ARBA" id="ARBA00022989"/>
    </source>
</evidence>
<dbReference type="InterPro" id="IPR000515">
    <property type="entry name" value="MetI-like"/>
</dbReference>
<feature type="transmembrane region" description="Helical" evidence="7">
    <location>
        <begin position="9"/>
        <end position="30"/>
    </location>
</feature>
<dbReference type="SUPFAM" id="SSF161098">
    <property type="entry name" value="MetI-like"/>
    <property type="match status" value="1"/>
</dbReference>
<feature type="transmembrane region" description="Helical" evidence="7">
    <location>
        <begin position="98"/>
        <end position="121"/>
    </location>
</feature>
<evidence type="ECO:0000256" key="4">
    <source>
        <dbReference type="ARBA" id="ARBA00022692"/>
    </source>
</evidence>
<feature type="transmembrane region" description="Helical" evidence="7">
    <location>
        <begin position="273"/>
        <end position="299"/>
    </location>
</feature>
<evidence type="ECO:0000259" key="8">
    <source>
        <dbReference type="PROSITE" id="PS50928"/>
    </source>
</evidence>
<proteinExistence type="inferred from homology"/>
<keyword evidence="10" id="KW-1185">Reference proteome</keyword>
<dbReference type="GO" id="GO:0005886">
    <property type="term" value="C:plasma membrane"/>
    <property type="evidence" value="ECO:0007669"/>
    <property type="project" value="UniProtKB-SubCell"/>
</dbReference>
<dbReference type="InterPro" id="IPR035906">
    <property type="entry name" value="MetI-like_sf"/>
</dbReference>
<evidence type="ECO:0000313" key="9">
    <source>
        <dbReference type="EMBL" id="MBB6167243.1"/>
    </source>
</evidence>
<gene>
    <name evidence="9" type="ORF">HNQ73_000861</name>
</gene>
<comment type="similarity">
    <text evidence="7">Belongs to the binding-protein-dependent transport system permease family.</text>
</comment>
<dbReference type="PANTHER" id="PTHR43163">
    <property type="entry name" value="DIPEPTIDE TRANSPORT SYSTEM PERMEASE PROTEIN DPPB-RELATED"/>
    <property type="match status" value="1"/>
</dbReference>
<dbReference type="GO" id="GO:0055085">
    <property type="term" value="P:transmembrane transport"/>
    <property type="evidence" value="ECO:0007669"/>
    <property type="project" value="InterPro"/>
</dbReference>
<dbReference type="Gene3D" id="1.10.3720.10">
    <property type="entry name" value="MetI-like"/>
    <property type="match status" value="1"/>
</dbReference>
<comment type="subcellular location">
    <subcellularLocation>
        <location evidence="1 7">Cell membrane</location>
        <topology evidence="1 7">Multi-pass membrane protein</topology>
    </subcellularLocation>
</comment>
<keyword evidence="5 7" id="KW-1133">Transmembrane helix</keyword>
<dbReference type="RefSeq" id="WP_183332617.1">
    <property type="nucleotide sequence ID" value="NZ_BMHX01000002.1"/>
</dbReference>